<dbReference type="EMBL" id="CP028811">
    <property type="protein sequence ID" value="AWA29747.1"/>
    <property type="molecule type" value="Genomic_DNA"/>
</dbReference>
<dbReference type="AlphaFoldDB" id="A0A2S0RCS4"/>
<organism evidence="2 3">
    <name type="scientific">Flavobacterium magnum</name>
    <dbReference type="NCBI Taxonomy" id="2162713"/>
    <lineage>
        <taxon>Bacteria</taxon>
        <taxon>Pseudomonadati</taxon>
        <taxon>Bacteroidota</taxon>
        <taxon>Flavobacteriia</taxon>
        <taxon>Flavobacteriales</taxon>
        <taxon>Flavobacteriaceae</taxon>
        <taxon>Flavobacterium</taxon>
    </lineage>
</organism>
<name>A0A2S0RCS4_9FLAO</name>
<feature type="signal peptide" evidence="1">
    <location>
        <begin position="1"/>
        <end position="20"/>
    </location>
</feature>
<dbReference type="Proteomes" id="UP000244193">
    <property type="component" value="Chromosome"/>
</dbReference>
<feature type="chain" id="PRO_5015745031" description="DUF5689 domain-containing protein" evidence="1">
    <location>
        <begin position="21"/>
        <end position="499"/>
    </location>
</feature>
<reference evidence="2 3" key="1">
    <citation type="submission" date="2018-04" db="EMBL/GenBank/DDBJ databases">
        <title>Genome sequencing of Flavobacterium sp. HYN0048.</title>
        <authorList>
            <person name="Yi H."/>
            <person name="Baek C."/>
        </authorList>
    </citation>
    <scope>NUCLEOTIDE SEQUENCE [LARGE SCALE GENOMIC DNA]</scope>
    <source>
        <strain evidence="2 3">HYN0048</strain>
    </source>
</reference>
<evidence type="ECO:0008006" key="4">
    <source>
        <dbReference type="Google" id="ProtNLM"/>
    </source>
</evidence>
<accession>A0A2S0RCS4</accession>
<evidence type="ECO:0000256" key="1">
    <source>
        <dbReference type="SAM" id="SignalP"/>
    </source>
</evidence>
<proteinExistence type="predicted"/>
<keyword evidence="3" id="KW-1185">Reference proteome</keyword>
<keyword evidence="1" id="KW-0732">Signal</keyword>
<dbReference type="PROSITE" id="PS51257">
    <property type="entry name" value="PROKAR_LIPOPROTEIN"/>
    <property type="match status" value="1"/>
</dbReference>
<evidence type="ECO:0000313" key="3">
    <source>
        <dbReference type="Proteomes" id="UP000244193"/>
    </source>
</evidence>
<dbReference type="RefSeq" id="WP_108370331.1">
    <property type="nucleotide sequence ID" value="NZ_CP028811.1"/>
</dbReference>
<protein>
    <recommendedName>
        <fullName evidence="4">DUF5689 domain-containing protein</fullName>
    </recommendedName>
</protein>
<dbReference type="OrthoDB" id="581140at2"/>
<sequence>MTIKSTLLWIMAMACTIGSAQIGIGTTTPDASSILDIQSTTQGMLPPRMTTAQRTAIPSPANALVVFDTTVGSLYYYDLPTTSWIRINGEKEGRLKYKLIKSTDVLSTVLAAEKTAGSNTKYLMDVNTLYEINGTIVVDLPIELNNCYIIGQDAGEDKLLRASGDLFTGATGGSVKILTLTATTGNVFNVTGTGSIGSGTQTQSFIVRDCIINASANVGKLENFALVFVSIVQYIGNTTGIVYKDVNKLLLSNAAWFGNNSGTYETLQGTFGLVQKQGGFSEVIGTKIGLDVSANPVINSDAVMDGVVFTGTLTTGKYVNGYNPAVYTGFNFNNNWYVNSPGIPTEGDAQATGTVYLNQAGTAQVATPLGTQGVNTKLNITAGLTANLFRTTATTNNRITYVGKKGRIFQVNCAVAFDYVSGTGNTEYAFFVMRIPAAGGTDPQVASETIIDTNAGYIQAFPIQGAVYLNSGDSVEIWIRRVNANSQTFKVRTFSMTMK</sequence>
<gene>
    <name evidence="2" type="ORF">HYN48_06460</name>
</gene>
<evidence type="ECO:0000313" key="2">
    <source>
        <dbReference type="EMBL" id="AWA29747.1"/>
    </source>
</evidence>
<dbReference type="KEGG" id="fmg:HYN48_06460"/>